<proteinExistence type="predicted"/>
<dbReference type="Proteomes" id="UP000585749">
    <property type="component" value="Unassembled WGS sequence"/>
</dbReference>
<dbReference type="EMBL" id="JAAXPM010000017">
    <property type="protein sequence ID" value="NKY67695.1"/>
    <property type="molecule type" value="Genomic_DNA"/>
</dbReference>
<reference evidence="2 3" key="1">
    <citation type="submission" date="2016-08" db="EMBL/GenBank/DDBJ databases">
        <authorList>
            <person name="Varghese N."/>
            <person name="Submissions Spin"/>
        </authorList>
    </citation>
    <scope>NUCLEOTIDE SEQUENCE [LARGE SCALE GENOMIC DNA]</scope>
    <source>
        <strain evidence="2 3">R-53116</strain>
    </source>
</reference>
<evidence type="ECO:0000313" key="4">
    <source>
        <dbReference type="Proteomes" id="UP000585749"/>
    </source>
</evidence>
<evidence type="ECO:0000313" key="3">
    <source>
        <dbReference type="Proteomes" id="UP000182448"/>
    </source>
</evidence>
<accession>A0A4Y4G9F6</accession>
<dbReference type="GeneID" id="72424851"/>
<protein>
    <submittedName>
        <fullName evidence="2">dUTP pyrophosphatase</fullName>
    </submittedName>
</protein>
<dbReference type="OrthoDB" id="2149701at2"/>
<keyword evidence="3" id="KW-1185">Reference proteome</keyword>
<organism evidence="1 4">
    <name type="scientific">Weissella hellenica</name>
    <dbReference type="NCBI Taxonomy" id="46256"/>
    <lineage>
        <taxon>Bacteria</taxon>
        <taxon>Bacillati</taxon>
        <taxon>Bacillota</taxon>
        <taxon>Bacilli</taxon>
        <taxon>Lactobacillales</taxon>
        <taxon>Lactobacillaceae</taxon>
        <taxon>Weissella</taxon>
    </lineage>
</organism>
<reference evidence="1 4" key="2">
    <citation type="submission" date="2020-04" db="EMBL/GenBank/DDBJ databases">
        <title>MicrobeNet Type strains.</title>
        <authorList>
            <person name="Nicholson A.C."/>
        </authorList>
    </citation>
    <scope>NUCLEOTIDE SEQUENCE [LARGE SCALE GENOMIC DNA]</scope>
    <source>
        <strain evidence="1 4">CCUG 33494</strain>
    </source>
</reference>
<dbReference type="AlphaFoldDB" id="A0A4Y4G9F6"/>
<dbReference type="RefSeq" id="WP_074428044.1">
    <property type="nucleotide sequence ID" value="NZ_BJEG01000019.1"/>
</dbReference>
<dbReference type="EMBL" id="FMAW01000018">
    <property type="protein sequence ID" value="SCC12162.1"/>
    <property type="molecule type" value="Genomic_DNA"/>
</dbReference>
<comment type="caution">
    <text evidence="1">The sequence shown here is derived from an EMBL/GenBank/DDBJ whole genome shotgun (WGS) entry which is preliminary data.</text>
</comment>
<gene>
    <name evidence="2" type="ORF">GA0061075_11823</name>
    <name evidence="1" type="ORF">HF960_08575</name>
</gene>
<dbReference type="Proteomes" id="UP000182448">
    <property type="component" value="Unassembled WGS sequence"/>
</dbReference>
<evidence type="ECO:0000313" key="2">
    <source>
        <dbReference type="EMBL" id="SCC12162.1"/>
    </source>
</evidence>
<name>A0A4Y4G9F6_WEIHE</name>
<evidence type="ECO:0000313" key="1">
    <source>
        <dbReference type="EMBL" id="NKY67695.1"/>
    </source>
</evidence>
<sequence length="143" mass="16151">MKFLNEQGQEITLKRAENLPGFLVTVPEQIVIDSPVNNPFFKGINVLQLPKKLKGFRDNPDLKMLLSPNKIKTNIFLKSNLNSEIVIFEPDSTLVNDKKLYVENRIFGNNQEIVPLFLNLGLKNVKLNAGTKIGTIYVIAVEN</sequence>